<name>A0ABD3QI40_9STRA</name>
<evidence type="ECO:0008006" key="4">
    <source>
        <dbReference type="Google" id="ProtNLM"/>
    </source>
</evidence>
<protein>
    <recommendedName>
        <fullName evidence="4">Calmodulin</fullName>
    </recommendedName>
</protein>
<evidence type="ECO:0000256" key="1">
    <source>
        <dbReference type="SAM" id="MobiDB-lite"/>
    </source>
</evidence>
<proteinExistence type="predicted"/>
<keyword evidence="3" id="KW-1185">Reference proteome</keyword>
<comment type="caution">
    <text evidence="2">The sequence shown here is derived from an EMBL/GenBank/DDBJ whole genome shotgun (WGS) entry which is preliminary data.</text>
</comment>
<evidence type="ECO:0000313" key="3">
    <source>
        <dbReference type="Proteomes" id="UP001516023"/>
    </source>
</evidence>
<dbReference type="SUPFAM" id="SSF56672">
    <property type="entry name" value="DNA/RNA polymerases"/>
    <property type="match status" value="1"/>
</dbReference>
<dbReference type="Proteomes" id="UP001516023">
    <property type="component" value="Unassembled WGS sequence"/>
</dbReference>
<gene>
    <name evidence="2" type="ORF">HJC23_001044</name>
</gene>
<sequence length="2024" mass="224427">MADLSEHNRIDLTRELHSSRGWVEILHSFLVDNGLVVLTLLAATSNASAMQVDHFESLQDDMFFAEAEDEHDQISELNSSNEPSETEQLRSLRLEQLKLSRAAWNAFKPTIVSFALPDLHELEPWYKPMSALQGTALSLVDSVNDVIGLLPQTLQSLDVKMECTFVSKNEWNSEAERVETQVSALESLLFGTAMESSRSAFALRFGSVLQSITHLKDNIAAMKLDVSARQANVQSIDIDARLHGLAHKAAAMVRAASDHAYAHRIELEDRLSDLESRMVSSRSNESSSSDPLGGVFDSALSSTRAQSRQSPVAATNSSLDANASLGQVDDETISLDWLGIKVDSFAFEDINEILKLIVGEDIDPDQFAGTVDAISIWVHFLSGNDATEKSTNELKATKASGITDPTCCSLIASFRQKSPPCLLGYTGKPVPVGSRYPILHCCTSWEGKPALEGGKKSLLSDVKDAQATAKQYLQDYYPNGDFCRLCNMLVARSHDWWIALAGYISEELLTLGQYGIPEHMVYTLVSDELQVMFHKMFTLRMKMQVFPASRDKHLYLTKAVWVVMQCHMVLDEFLELGFGTHVLISSMFTRFLAEQTGSNFASGVSKKLEDLEKDIASANSKSESRDKAITTQLDKTSNDIKALKTKCVYKDFRWFSVSNYALISIGVHCTRLVQWCCRGSFVEIAGWFNYLFEFLPYSCGAFSWELIHCLCGSTFFVKNIVTFSCGHYRFWLFGVFTKTNLLLDGYLDVMWIMQRSVRGLSFKHGQHLMNQAVGACAHLDLSPVIFRHSDYGGATNAAHVIAFSRSFDIWPSHFKRPPNVPRSIRHFWKLAASIPAKPCSILPTVSLDHTRPITSNGLLRVEGLLPVSSPCLEVVGPSVLSEGKLVRRLLTQEEFLSVYDVLSVLFDTLKSCGHWGVNHPLPFESAPSPVILTSLFRQLWSDGGVCVLETLESGLLSPEVSTVVSSDLVGEETDCSAEAVKDAVECNVPKPMQDPTISVPLGVLLYPNNDRLELDDDTEYSRSTLPLPIDRSDSDDTTATDITYRSCDTKSDDDSFMPRQKSQLKKPILSSDINKWEFLNDVSVVANITLETEDATESITSFGGESYSNSWSVALDTGDSDDQSTTSIASAETLFTFTSEASSQLFKPLPTSETLRSVEEATIGKKAVNADDSKVGGRRSKERVNIDSIVWARRKLARDGVPIFFEKWGPDSKQRQPEFPDPEVKEQVRAKGLRDIRIVYDGTASGLNDAVWSPSFWLPTIDSLVRALDASSWMTDRDIGDMFLNFQLHESAWPYAGVDIKPIMMEQEDAARKADECSQQPWAWAGAVVHVVESKRVCVLTSEEKWRKMKDILKYWYNVVQSGETRLDHKRLLSDRGFLKLPPEKTADTMEMDDGVVIERDEDEAAAAYSMRKLLVSKTILHAPVDGFTQPAPRLIDDLKALIKLTSAALPPLRIVHPHHVAHVFYGFGDTSGKGKGSTKQSFKTIQHSSGELGPSGEVKFRVGMWNASVENKSSNYRELRNLVEDLEAEAALGGLADTEMFLFTDNSTAESAYYKGSSSSKKLHALILRLHKLSLDYSLILHVVHVSGTRMIAQGTDGCSRGVLLEGVKAGQGMLSFVDLDKTAVERSPELLPWIQSWCGKRDINSRTLEQWFMEGHGIVGGHLDKHGVWRPDHEPSGRGVSSEPPSWWNWAGNCVKCAKRVTSLQGVFCANYSFSHGNWPACRQAWHSECYTCQGRKIFPLAVLKDDDSVEWEGQAARDARLNTGLPGAHVVFPIQSGTIKAHVDNVISIVKMCTELGHTKRLPARGPFPLTDQVGMGVSVEMLMKSVKAEGRIVDSIQHDTMRKYRSTYTKMWNSSPIGVSEGSSFFGFNRRVGFTSAPTQSDFFGNFLVGAKDRMGYQTKNQLSVPIGAVVSLIELVDIDISTSEDPVHTKLLTRFGALVTILTVGSLRGHEGFYLDIAATKTYLNVGRTGTIPSGTEKKKIFTEAEARVLPRVCICLLGKFKGETGERYHSIILANEST</sequence>
<dbReference type="InterPro" id="IPR043502">
    <property type="entry name" value="DNA/RNA_pol_sf"/>
</dbReference>
<reference evidence="2 3" key="1">
    <citation type="journal article" date="2020" name="G3 (Bethesda)">
        <title>Improved Reference Genome for Cyclotella cryptica CCMP332, a Model for Cell Wall Morphogenesis, Salinity Adaptation, and Lipid Production in Diatoms (Bacillariophyta).</title>
        <authorList>
            <person name="Roberts W.R."/>
            <person name="Downey K.M."/>
            <person name="Ruck E.C."/>
            <person name="Traller J.C."/>
            <person name="Alverson A.J."/>
        </authorList>
    </citation>
    <scope>NUCLEOTIDE SEQUENCE [LARGE SCALE GENOMIC DNA]</scope>
    <source>
        <strain evidence="2 3">CCMP332</strain>
    </source>
</reference>
<feature type="region of interest" description="Disordered" evidence="1">
    <location>
        <begin position="1016"/>
        <end position="1040"/>
    </location>
</feature>
<evidence type="ECO:0000313" key="2">
    <source>
        <dbReference type="EMBL" id="KAL3800123.1"/>
    </source>
</evidence>
<accession>A0ABD3QI40</accession>
<dbReference type="EMBL" id="JABMIG020000034">
    <property type="protein sequence ID" value="KAL3800123.1"/>
    <property type="molecule type" value="Genomic_DNA"/>
</dbReference>
<organism evidence="2 3">
    <name type="scientific">Cyclotella cryptica</name>
    <dbReference type="NCBI Taxonomy" id="29204"/>
    <lineage>
        <taxon>Eukaryota</taxon>
        <taxon>Sar</taxon>
        <taxon>Stramenopiles</taxon>
        <taxon>Ochrophyta</taxon>
        <taxon>Bacillariophyta</taxon>
        <taxon>Coscinodiscophyceae</taxon>
        <taxon>Thalassiosirophycidae</taxon>
        <taxon>Stephanodiscales</taxon>
        <taxon>Stephanodiscaceae</taxon>
        <taxon>Cyclotella</taxon>
    </lineage>
</organism>